<name>A0ABY5ZI99_9BACT</name>
<dbReference type="RefSeq" id="WP_260746980.1">
    <property type="nucleotide sequence ID" value="NZ_CP092109.1"/>
</dbReference>
<evidence type="ECO:0000313" key="3">
    <source>
        <dbReference type="Proteomes" id="UP001060414"/>
    </source>
</evidence>
<accession>A0ABY5ZI99</accession>
<dbReference type="EMBL" id="CP092109">
    <property type="protein sequence ID" value="UWZ78624.1"/>
    <property type="molecule type" value="Genomic_DNA"/>
</dbReference>
<dbReference type="Proteomes" id="UP001060414">
    <property type="component" value="Chromosome"/>
</dbReference>
<sequence length="163" mass="17858">MMMPKHLNDQCGAALLTALMVLALLTLLGMAATSAALTEIRITRNEVLRDSAFYQAEGGWQYALSWLADQPDELREDLGSRAAPSSWAQAFCAQAATAPETLDRDGLEQFAVSIHYLGTSHAPLYSTDFQRIDFSVHSRGFGPLQAQALIEVQVGRLLDLRGY</sequence>
<dbReference type="InterPro" id="IPR025746">
    <property type="entry name" value="PilX_N_dom"/>
</dbReference>
<proteinExistence type="predicted"/>
<evidence type="ECO:0000313" key="2">
    <source>
        <dbReference type="EMBL" id="UWZ78624.1"/>
    </source>
</evidence>
<gene>
    <name evidence="2" type="ORF">L9S41_13160</name>
</gene>
<protein>
    <submittedName>
        <fullName evidence="2">PilX N-terminal domain-containing pilus assembly protein</fullName>
    </submittedName>
</protein>
<evidence type="ECO:0000259" key="1">
    <source>
        <dbReference type="Pfam" id="PF14341"/>
    </source>
</evidence>
<feature type="domain" description="Type 4 fimbrial biogenesis protein PilX N-terminal" evidence="1">
    <location>
        <begin position="12"/>
        <end position="60"/>
    </location>
</feature>
<keyword evidence="3" id="KW-1185">Reference proteome</keyword>
<reference evidence="2" key="1">
    <citation type="journal article" date="2022" name="Environ. Microbiol.">
        <title>Geoalkalibacter halelectricus SAP #1 sp. nov. possessing extracellular electron transfer and mineral#reducing capabilities from a haloalkaline environment.</title>
        <authorList>
            <person name="Yadav S."/>
            <person name="Singh R."/>
            <person name="Sundharam S.S."/>
            <person name="Chaudhary S."/>
            <person name="Krishnamurthi S."/>
            <person name="Patil S.A."/>
        </authorList>
    </citation>
    <scope>NUCLEOTIDE SEQUENCE</scope>
    <source>
        <strain evidence="2">SAP-1</strain>
    </source>
</reference>
<dbReference type="Pfam" id="PF14341">
    <property type="entry name" value="PilX_N"/>
    <property type="match status" value="1"/>
</dbReference>
<organism evidence="2 3">
    <name type="scientific">Geoalkalibacter halelectricus</name>
    <dbReference type="NCBI Taxonomy" id="2847045"/>
    <lineage>
        <taxon>Bacteria</taxon>
        <taxon>Pseudomonadati</taxon>
        <taxon>Thermodesulfobacteriota</taxon>
        <taxon>Desulfuromonadia</taxon>
        <taxon>Desulfuromonadales</taxon>
        <taxon>Geoalkalibacteraceae</taxon>
        <taxon>Geoalkalibacter</taxon>
    </lineage>
</organism>